<comment type="catalytic activity">
    <reaction evidence="5">
        <text>[protein]-peptidylproline (omega=180) = [protein]-peptidylproline (omega=0)</text>
        <dbReference type="Rhea" id="RHEA:16237"/>
        <dbReference type="Rhea" id="RHEA-COMP:10747"/>
        <dbReference type="Rhea" id="RHEA-COMP:10748"/>
        <dbReference type="ChEBI" id="CHEBI:83833"/>
        <dbReference type="ChEBI" id="CHEBI:83834"/>
        <dbReference type="EC" id="5.2.1.8"/>
    </reaction>
</comment>
<dbReference type="EC" id="5.2.1.8" evidence="5"/>
<evidence type="ECO:0000256" key="5">
    <source>
        <dbReference type="RuleBase" id="RU363019"/>
    </source>
</evidence>
<evidence type="ECO:0000259" key="6">
    <source>
        <dbReference type="PROSITE" id="PS50072"/>
    </source>
</evidence>
<dbReference type="Gene3D" id="2.40.100.10">
    <property type="entry name" value="Cyclophilin-like"/>
    <property type="match status" value="1"/>
</dbReference>
<dbReference type="Proteomes" id="UP000324760">
    <property type="component" value="Chromosome"/>
</dbReference>
<dbReference type="KEGG" id="ncu:F0U83_11520"/>
<evidence type="ECO:0000256" key="2">
    <source>
        <dbReference type="ARBA" id="ARBA00007365"/>
    </source>
</evidence>
<dbReference type="InterPro" id="IPR002130">
    <property type="entry name" value="Cyclophilin-type_PPIase_dom"/>
</dbReference>
<evidence type="ECO:0000256" key="3">
    <source>
        <dbReference type="ARBA" id="ARBA00023110"/>
    </source>
</evidence>
<reference evidence="7 8" key="1">
    <citation type="journal article" date="2019" name="Biochem. Eng. J.">
        <title>Metabolic engineering of the marine bacteria Neptunomonas concharum for the production of acetoin and meso-2,3-butanediol from acetate.</title>
        <authorList>
            <person name="Li W."/>
            <person name="Pu N."/>
            <person name="Liu C.-X."/>
            <person name="Yuan Q.-P."/>
            <person name="Li Z.-J."/>
        </authorList>
    </citation>
    <scope>NUCLEOTIDE SEQUENCE [LARGE SCALE GENOMIC DNA]</scope>
    <source>
        <strain evidence="7 8">JCM17730</strain>
    </source>
</reference>
<keyword evidence="4 5" id="KW-0413">Isomerase</keyword>
<keyword evidence="3 5" id="KW-0697">Rotamase</keyword>
<dbReference type="PROSITE" id="PS00170">
    <property type="entry name" value="CSA_PPIASE_1"/>
    <property type="match status" value="1"/>
</dbReference>
<dbReference type="InterPro" id="IPR044665">
    <property type="entry name" value="E_coli_cyclophilin_A-like"/>
</dbReference>
<dbReference type="PIRSF" id="PIRSF001467">
    <property type="entry name" value="Peptidylpro_ismrse"/>
    <property type="match status" value="1"/>
</dbReference>
<dbReference type="OrthoDB" id="9807797at2"/>
<dbReference type="PANTHER" id="PTHR43246">
    <property type="entry name" value="PEPTIDYL-PROLYL CIS-TRANS ISOMERASE CYP38, CHLOROPLASTIC"/>
    <property type="match status" value="1"/>
</dbReference>
<gene>
    <name evidence="7" type="ORF">F0U83_11520</name>
</gene>
<protein>
    <recommendedName>
        <fullName evidence="5">Peptidyl-prolyl cis-trans isomerase</fullName>
        <shortName evidence="5">PPIase</shortName>
        <ecNumber evidence="5">5.2.1.8</ecNumber>
    </recommendedName>
</protein>
<dbReference type="SUPFAM" id="SSF50891">
    <property type="entry name" value="Cyclophilin-like"/>
    <property type="match status" value="1"/>
</dbReference>
<sequence>MAAVLFIFSHIALADNPRVILETSQGNITIELFAEKAPVTVENFLAYVDEGFYEGTQFHRVIPGFMVQGGGFTADMQQKSGRAPIVNEASNLISNKRGTIAMARTRVPDSATSQFFINLVDNLNLNYTGGNPGYAVFGQVIEGLDVVDSIATVKTTSKNRHRDVPAEPILITKASRL</sequence>
<dbReference type="GO" id="GO:0003755">
    <property type="term" value="F:peptidyl-prolyl cis-trans isomerase activity"/>
    <property type="evidence" value="ECO:0007669"/>
    <property type="project" value="UniProtKB-UniRule"/>
</dbReference>
<evidence type="ECO:0000313" key="8">
    <source>
        <dbReference type="Proteomes" id="UP000324760"/>
    </source>
</evidence>
<proteinExistence type="inferred from homology"/>
<feature type="domain" description="PPIase cyclophilin-type" evidence="6">
    <location>
        <begin position="22"/>
        <end position="176"/>
    </location>
</feature>
<dbReference type="InterPro" id="IPR029000">
    <property type="entry name" value="Cyclophilin-like_dom_sf"/>
</dbReference>
<organism evidence="7 8">
    <name type="scientific">Neptunomonas concharum</name>
    <dbReference type="NCBI Taxonomy" id="1031538"/>
    <lineage>
        <taxon>Bacteria</taxon>
        <taxon>Pseudomonadati</taxon>
        <taxon>Pseudomonadota</taxon>
        <taxon>Gammaproteobacteria</taxon>
        <taxon>Oceanospirillales</taxon>
        <taxon>Oceanospirillaceae</taxon>
        <taxon>Neptunomonas</taxon>
    </lineage>
</organism>
<evidence type="ECO:0000256" key="1">
    <source>
        <dbReference type="ARBA" id="ARBA00002388"/>
    </source>
</evidence>
<evidence type="ECO:0000256" key="4">
    <source>
        <dbReference type="ARBA" id="ARBA00023235"/>
    </source>
</evidence>
<dbReference type="InterPro" id="IPR024936">
    <property type="entry name" value="Cyclophilin-type_PPIase"/>
</dbReference>
<dbReference type="Pfam" id="PF00160">
    <property type="entry name" value="Pro_isomerase"/>
    <property type="match status" value="1"/>
</dbReference>
<dbReference type="CDD" id="cd01920">
    <property type="entry name" value="cyclophilin_EcCYP_like"/>
    <property type="match status" value="1"/>
</dbReference>
<accession>A0A5P1RFI4</accession>
<dbReference type="PRINTS" id="PR00153">
    <property type="entry name" value="CSAPPISMRASE"/>
</dbReference>
<dbReference type="EMBL" id="CP043869">
    <property type="protein sequence ID" value="QEQ98424.1"/>
    <property type="molecule type" value="Genomic_DNA"/>
</dbReference>
<dbReference type="AlphaFoldDB" id="A0A5P1RFI4"/>
<comment type="similarity">
    <text evidence="2 5">Belongs to the cyclophilin-type PPIase family.</text>
</comment>
<keyword evidence="8" id="KW-1185">Reference proteome</keyword>
<dbReference type="InterPro" id="IPR020892">
    <property type="entry name" value="Cyclophilin-type_PPIase_CS"/>
</dbReference>
<evidence type="ECO:0000313" key="7">
    <source>
        <dbReference type="EMBL" id="QEQ98424.1"/>
    </source>
</evidence>
<name>A0A5P1RFI4_9GAMM</name>
<dbReference type="PROSITE" id="PS50072">
    <property type="entry name" value="CSA_PPIASE_2"/>
    <property type="match status" value="1"/>
</dbReference>
<dbReference type="GO" id="GO:0006457">
    <property type="term" value="P:protein folding"/>
    <property type="evidence" value="ECO:0007669"/>
    <property type="project" value="InterPro"/>
</dbReference>
<comment type="function">
    <text evidence="1 5">PPIases accelerate the folding of proteins. It catalyzes the cis-trans isomerization of proline imidic peptide bonds in oligopeptides.</text>
</comment>